<dbReference type="EMBL" id="SGXD01000007">
    <property type="protein sequence ID" value="RZS79047.1"/>
    <property type="molecule type" value="Genomic_DNA"/>
</dbReference>
<dbReference type="PANTHER" id="PTHR48100:SF51">
    <property type="entry name" value="PHOSPHOGLYCERATE MUTASE"/>
    <property type="match status" value="1"/>
</dbReference>
<dbReference type="RefSeq" id="WP_130494633.1">
    <property type="nucleotide sequence ID" value="NZ_SGXD01000007.1"/>
</dbReference>
<dbReference type="SUPFAM" id="SSF53254">
    <property type="entry name" value="Phosphoglycerate mutase-like"/>
    <property type="match status" value="1"/>
</dbReference>
<accession>A0A4Q7NAE8</accession>
<evidence type="ECO:0000313" key="1">
    <source>
        <dbReference type="EMBL" id="RZS79047.1"/>
    </source>
</evidence>
<dbReference type="GO" id="GO:0016791">
    <property type="term" value="F:phosphatase activity"/>
    <property type="evidence" value="ECO:0007669"/>
    <property type="project" value="TreeGrafter"/>
</dbReference>
<name>A0A4Q7NAE8_9ACTN</name>
<protein>
    <submittedName>
        <fullName evidence="1">Broad specificity phosphatase PhoE</fullName>
    </submittedName>
</protein>
<evidence type="ECO:0000313" key="2">
    <source>
        <dbReference type="Proteomes" id="UP000293638"/>
    </source>
</evidence>
<gene>
    <name evidence="1" type="ORF">EV189_3917</name>
</gene>
<dbReference type="InterPro" id="IPR050275">
    <property type="entry name" value="PGM_Phosphatase"/>
</dbReference>
<sequence>MSETTRVHLVRHGEVHNPTGVLYGRLPGFHLSDRGREMAERLGEVLGERDITHLVASPLDRAQETAAPLAAFRGLSITTDPRVIEAGNRFEGRTFGVGDGSLRRPAVWPLLVNPFRPSWGEPYDQIAQRMRAAVTDARAAARGHEAAIVSHQLPVWVARCSYEGRRLWHDPRTRQCSLASVTTLVWEGDRLARIEYLEPCLDLLPAKAGYGA</sequence>
<dbReference type="GO" id="GO:0005737">
    <property type="term" value="C:cytoplasm"/>
    <property type="evidence" value="ECO:0007669"/>
    <property type="project" value="TreeGrafter"/>
</dbReference>
<dbReference type="InterPro" id="IPR013078">
    <property type="entry name" value="His_Pase_superF_clade-1"/>
</dbReference>
<organism evidence="1 2">
    <name type="scientific">Motilibacter rhizosphaerae</name>
    <dbReference type="NCBI Taxonomy" id="598652"/>
    <lineage>
        <taxon>Bacteria</taxon>
        <taxon>Bacillati</taxon>
        <taxon>Actinomycetota</taxon>
        <taxon>Actinomycetes</taxon>
        <taxon>Motilibacterales</taxon>
        <taxon>Motilibacteraceae</taxon>
        <taxon>Motilibacter</taxon>
    </lineage>
</organism>
<dbReference type="SMART" id="SM00855">
    <property type="entry name" value="PGAM"/>
    <property type="match status" value="1"/>
</dbReference>
<comment type="caution">
    <text evidence="1">The sequence shown here is derived from an EMBL/GenBank/DDBJ whole genome shotgun (WGS) entry which is preliminary data.</text>
</comment>
<dbReference type="Pfam" id="PF00300">
    <property type="entry name" value="His_Phos_1"/>
    <property type="match status" value="1"/>
</dbReference>
<dbReference type="AlphaFoldDB" id="A0A4Q7NAE8"/>
<dbReference type="OrthoDB" id="3215466at2"/>
<dbReference type="CDD" id="cd07067">
    <property type="entry name" value="HP_PGM_like"/>
    <property type="match status" value="1"/>
</dbReference>
<dbReference type="InterPro" id="IPR029033">
    <property type="entry name" value="His_PPase_superfam"/>
</dbReference>
<keyword evidence="2" id="KW-1185">Reference proteome</keyword>
<dbReference type="Proteomes" id="UP000293638">
    <property type="component" value="Unassembled WGS sequence"/>
</dbReference>
<dbReference type="Gene3D" id="3.40.50.1240">
    <property type="entry name" value="Phosphoglycerate mutase-like"/>
    <property type="match status" value="1"/>
</dbReference>
<proteinExistence type="predicted"/>
<reference evidence="1 2" key="1">
    <citation type="submission" date="2019-02" db="EMBL/GenBank/DDBJ databases">
        <title>Genomic Encyclopedia of Type Strains, Phase IV (KMG-IV): sequencing the most valuable type-strain genomes for metagenomic binning, comparative biology and taxonomic classification.</title>
        <authorList>
            <person name="Goeker M."/>
        </authorList>
    </citation>
    <scope>NUCLEOTIDE SEQUENCE [LARGE SCALE GENOMIC DNA]</scope>
    <source>
        <strain evidence="1 2">DSM 45622</strain>
    </source>
</reference>
<dbReference type="PANTHER" id="PTHR48100">
    <property type="entry name" value="BROAD-SPECIFICITY PHOSPHATASE YOR283W-RELATED"/>
    <property type="match status" value="1"/>
</dbReference>